<dbReference type="InterPro" id="IPR001799">
    <property type="entry name" value="Ephrin_RBD"/>
</dbReference>
<evidence type="ECO:0000256" key="1">
    <source>
        <dbReference type="ARBA" id="ARBA00004370"/>
    </source>
</evidence>
<sequence>MKISLLFGVVFGSVQIEPLYWNTTNPVFDNASSSKSGLSVRVGEKMDIYCPLAQHAEVNDLLFMKVFLVSAEDVKYCRQVTSSSRLFSCLTPERERKHTLLFQEINPNPFSPVFSRGSDYFLISLSGYSKEDLERQSLSSCDSKQLRMKISVGLDSAEEETVRMESSRSRVRSLSKSQVASIDELIELEKDEVELVKTTGFTIGIVIGALTVILLIILFIFGYRWHSRRGDITKALYIPKPRPASSQVHLTLVPAGSHYPYENGRLASNQPRPLSTLYQPGLGQSVLHPIGTPIGKVPITKESQEGTYSSTGDGSLGETSCGSDLTYLEPAHGGVVEV</sequence>
<dbReference type="EMBL" id="OU015566">
    <property type="protein sequence ID" value="CAG5103796.1"/>
    <property type="molecule type" value="Genomic_DNA"/>
</dbReference>
<organism evidence="11 12">
    <name type="scientific">Oikopleura dioica</name>
    <name type="common">Tunicate</name>
    <dbReference type="NCBI Taxonomy" id="34765"/>
    <lineage>
        <taxon>Eukaryota</taxon>
        <taxon>Metazoa</taxon>
        <taxon>Chordata</taxon>
        <taxon>Tunicata</taxon>
        <taxon>Appendicularia</taxon>
        <taxon>Copelata</taxon>
        <taxon>Oikopleuridae</taxon>
        <taxon>Oikopleura</taxon>
    </lineage>
</organism>
<keyword evidence="8" id="KW-1133">Transmembrane helix</keyword>
<evidence type="ECO:0000256" key="2">
    <source>
        <dbReference type="ARBA" id="ARBA00022729"/>
    </source>
</evidence>
<dbReference type="InterPro" id="IPR008972">
    <property type="entry name" value="Cupredoxin"/>
</dbReference>
<comment type="subcellular location">
    <subcellularLocation>
        <location evidence="1">Membrane</location>
    </subcellularLocation>
</comment>
<evidence type="ECO:0000313" key="11">
    <source>
        <dbReference type="EMBL" id="CAG5103796.1"/>
    </source>
</evidence>
<dbReference type="Pfam" id="PF00812">
    <property type="entry name" value="Ephrin"/>
    <property type="match status" value="1"/>
</dbReference>
<evidence type="ECO:0000256" key="7">
    <source>
        <dbReference type="RuleBase" id="RU004375"/>
    </source>
</evidence>
<dbReference type="CDD" id="cd02675">
    <property type="entry name" value="Ephrin_ectodomain"/>
    <property type="match status" value="1"/>
</dbReference>
<evidence type="ECO:0000256" key="4">
    <source>
        <dbReference type="ARBA" id="ARBA00023157"/>
    </source>
</evidence>
<evidence type="ECO:0000256" key="3">
    <source>
        <dbReference type="ARBA" id="ARBA00023136"/>
    </source>
</evidence>
<dbReference type="PROSITE" id="PS51551">
    <property type="entry name" value="EPHRIN_RBD_2"/>
    <property type="match status" value="1"/>
</dbReference>
<dbReference type="Gene3D" id="2.60.40.420">
    <property type="entry name" value="Cupredoxins - blue copper proteins"/>
    <property type="match status" value="1"/>
</dbReference>
<dbReference type="Proteomes" id="UP001158576">
    <property type="component" value="Chromosome 1"/>
</dbReference>
<gene>
    <name evidence="11" type="ORF">OKIOD_LOCUS9705</name>
</gene>
<protein>
    <submittedName>
        <fullName evidence="11">Oidioi.mRNA.OKI2018_I69.chr1.g940.t1.cds</fullName>
    </submittedName>
</protein>
<keyword evidence="12" id="KW-1185">Reference proteome</keyword>
<keyword evidence="5" id="KW-0325">Glycoprotein</keyword>
<feature type="chain" id="PRO_5045555231" evidence="9">
    <location>
        <begin position="17"/>
        <end position="338"/>
    </location>
</feature>
<accession>A0ABN7SLG2</accession>
<reference evidence="11 12" key="1">
    <citation type="submission" date="2021-04" db="EMBL/GenBank/DDBJ databases">
        <authorList>
            <person name="Bliznina A."/>
        </authorList>
    </citation>
    <scope>NUCLEOTIDE SEQUENCE [LARGE SCALE GENOMIC DNA]</scope>
</reference>
<proteinExistence type="inferred from homology"/>
<dbReference type="PRINTS" id="PR01347">
    <property type="entry name" value="EPHRIN"/>
</dbReference>
<evidence type="ECO:0000259" key="10">
    <source>
        <dbReference type="PROSITE" id="PS51551"/>
    </source>
</evidence>
<keyword evidence="8" id="KW-0812">Transmembrane</keyword>
<evidence type="ECO:0000256" key="9">
    <source>
        <dbReference type="SAM" id="SignalP"/>
    </source>
</evidence>
<evidence type="ECO:0000313" key="12">
    <source>
        <dbReference type="Proteomes" id="UP001158576"/>
    </source>
</evidence>
<feature type="signal peptide" evidence="9">
    <location>
        <begin position="1"/>
        <end position="16"/>
    </location>
</feature>
<feature type="domain" description="Ephrin RBD" evidence="10">
    <location>
        <begin position="14"/>
        <end position="152"/>
    </location>
</feature>
<feature type="disulfide bond" evidence="6">
    <location>
        <begin position="77"/>
        <end position="141"/>
    </location>
</feature>
<comment type="similarity">
    <text evidence="6 7">Belongs to the ephrin family.</text>
</comment>
<keyword evidence="3 7" id="KW-0472">Membrane</keyword>
<dbReference type="SUPFAM" id="SSF49503">
    <property type="entry name" value="Cupredoxins"/>
    <property type="match status" value="1"/>
</dbReference>
<keyword evidence="4 6" id="KW-1015">Disulfide bond</keyword>
<name>A0ABN7SLG2_OIKDI</name>
<comment type="caution">
    <text evidence="6">Lacks conserved residue(s) required for the propagation of feature annotation.</text>
</comment>
<evidence type="ECO:0000256" key="8">
    <source>
        <dbReference type="SAM" id="Phobius"/>
    </source>
</evidence>
<evidence type="ECO:0000256" key="6">
    <source>
        <dbReference type="PROSITE-ProRule" id="PRU00884"/>
    </source>
</evidence>
<evidence type="ECO:0000256" key="5">
    <source>
        <dbReference type="ARBA" id="ARBA00023180"/>
    </source>
</evidence>
<keyword evidence="2 9" id="KW-0732">Signal</keyword>
<dbReference type="PANTHER" id="PTHR11304">
    <property type="entry name" value="EPHRIN"/>
    <property type="match status" value="1"/>
</dbReference>
<feature type="transmembrane region" description="Helical" evidence="8">
    <location>
        <begin position="200"/>
        <end position="221"/>
    </location>
</feature>
<dbReference type="PANTHER" id="PTHR11304:SF29">
    <property type="entry name" value="EPHRIN"/>
    <property type="match status" value="1"/>
</dbReference>
<dbReference type="InterPro" id="IPR031328">
    <property type="entry name" value="Ephrin"/>
</dbReference>